<reference evidence="1 2" key="1">
    <citation type="submission" date="2015-08" db="EMBL/GenBank/DDBJ databases">
        <title>Genomes of Paenibacillus riograndensis.</title>
        <authorList>
            <person name="Sant'Anna F.H."/>
            <person name="Souza R."/>
            <person name="Ambrosini A."/>
            <person name="Bach E."/>
            <person name="Fernandes G."/>
            <person name="Balsanelli E."/>
            <person name="Baura V.A."/>
            <person name="Pedrosa F.O."/>
            <person name="Souza E.M."/>
            <person name="Passaglia L."/>
        </authorList>
    </citation>
    <scope>NUCLEOTIDE SEQUENCE [LARGE SCALE GENOMIC DNA]</scope>
    <source>
        <strain evidence="1 2">CAS34</strain>
    </source>
</reference>
<name>A0A132U8V4_9BACL</name>
<organism evidence="1 2">
    <name type="scientific">Paenibacillus riograndensis</name>
    <dbReference type="NCBI Taxonomy" id="483937"/>
    <lineage>
        <taxon>Bacteria</taxon>
        <taxon>Bacillati</taxon>
        <taxon>Bacillota</taxon>
        <taxon>Bacilli</taxon>
        <taxon>Bacillales</taxon>
        <taxon>Paenibacillaceae</taxon>
        <taxon>Paenibacillus</taxon>
        <taxon>Paenibacillus sonchi group</taxon>
    </lineage>
</organism>
<evidence type="ECO:0000313" key="2">
    <source>
        <dbReference type="Proteomes" id="UP000070475"/>
    </source>
</evidence>
<keyword evidence="2" id="KW-1185">Reference proteome</keyword>
<evidence type="ECO:0000313" key="1">
    <source>
        <dbReference type="EMBL" id="KWX79845.1"/>
    </source>
</evidence>
<gene>
    <name evidence="1" type="ORF">AMQ84_05370</name>
</gene>
<proteinExistence type="predicted"/>
<dbReference type="EMBL" id="LIRB01000107">
    <property type="protein sequence ID" value="KWX79845.1"/>
    <property type="molecule type" value="Genomic_DNA"/>
</dbReference>
<dbReference type="Proteomes" id="UP000070475">
    <property type="component" value="Unassembled WGS sequence"/>
</dbReference>
<dbReference type="PATRIC" id="fig|483937.3.peg.4681"/>
<dbReference type="AlphaFoldDB" id="A0A132U8V4"/>
<accession>A0A132U8V4</accession>
<sequence>MPKILFFQQLRTQESLFRSMEPGIKGKGTNKSISVHLSCGMEEFSRITAFLSATAADRA</sequence>
<comment type="caution">
    <text evidence="1">The sequence shown here is derived from an EMBL/GenBank/DDBJ whole genome shotgun (WGS) entry which is preliminary data.</text>
</comment>
<protein>
    <submittedName>
        <fullName evidence="1">Uncharacterized protein</fullName>
    </submittedName>
</protein>